<protein>
    <submittedName>
        <fullName evidence="5">Msr family ABC-F type ribosomal protection protein</fullName>
    </submittedName>
</protein>
<dbReference type="SMART" id="SM00382">
    <property type="entry name" value="AAA"/>
    <property type="match status" value="2"/>
</dbReference>
<feature type="domain" description="ABC transporter" evidence="4">
    <location>
        <begin position="295"/>
        <end position="484"/>
    </location>
</feature>
<dbReference type="EMBL" id="JBHUHO010000049">
    <property type="protein sequence ID" value="MFD2117999.1"/>
    <property type="molecule type" value="Genomic_DNA"/>
</dbReference>
<evidence type="ECO:0000256" key="3">
    <source>
        <dbReference type="SAM" id="MobiDB-lite"/>
    </source>
</evidence>
<evidence type="ECO:0000256" key="2">
    <source>
        <dbReference type="ARBA" id="ARBA00022840"/>
    </source>
</evidence>
<evidence type="ECO:0000256" key="1">
    <source>
        <dbReference type="ARBA" id="ARBA00022741"/>
    </source>
</evidence>
<accession>A0ABW4YQJ3</accession>
<dbReference type="NCBIfam" id="NF000168">
    <property type="entry name" value="ABCF_Msr_all"/>
    <property type="match status" value="1"/>
</dbReference>
<sequence>MEKICFELEHIEVIYLDKEVLNIERLAVHQFDRIGIVGKNGAGKSTMLRLLSGEIKPAKGRVKSHVESIYFKQIEAPTVIEADPAIIGRLSVPTDSPQLSGGEQTRLKLAGLFTHYHEALLIDEPTTHLDREGIDFLLEQLRYYYGVLIIISHDRDVLDQLVTTIWEVADGKVKVYGGNYSDYAEQKRLERSQQMQEHEQYVKEKSRLEKAAQEKMKKAEKIAQGAGMSRREVNAKPNRMSETKSKGTSQKAMHRVAKAIEQRMEQLQEVEAVQAERPIVFRQVEVLKLHNKFPVMADRLTLQVEGKRLLDEVNFQFPLGMKIAITGANGSGKSTLLHHIASNGKGIILSPKVQIGYFQQLSYQVATDETVFQFVNKRSEYDEGFLRSVLHRMQFDGTDIQKKVKSLSGGEMIRLQLCQLFLGEYNLLLLDEPTNFLDIHAIEALEHFIHAYEGTIIFVSHDQSFILEVADICYKIDRKKMVQVKPTYS</sequence>
<evidence type="ECO:0000313" key="5">
    <source>
        <dbReference type="EMBL" id="MFD2117999.1"/>
    </source>
</evidence>
<gene>
    <name evidence="5" type="ORF">ACFSJH_19995</name>
</gene>
<dbReference type="PANTHER" id="PTHR42855:SF2">
    <property type="entry name" value="DRUG RESISTANCE ABC TRANSPORTER,ATP-BINDING PROTEIN"/>
    <property type="match status" value="1"/>
</dbReference>
<feature type="compositionally biased region" description="Basic and acidic residues" evidence="3">
    <location>
        <begin position="229"/>
        <end position="245"/>
    </location>
</feature>
<keyword evidence="2" id="KW-0067">ATP-binding</keyword>
<keyword evidence="6" id="KW-1185">Reference proteome</keyword>
<dbReference type="InterPro" id="IPR003439">
    <property type="entry name" value="ABC_transporter-like_ATP-bd"/>
</dbReference>
<feature type="region of interest" description="Disordered" evidence="3">
    <location>
        <begin position="220"/>
        <end position="251"/>
    </location>
</feature>
<proteinExistence type="predicted"/>
<name>A0ABW4YQJ3_9BACL</name>
<evidence type="ECO:0000313" key="6">
    <source>
        <dbReference type="Proteomes" id="UP001597362"/>
    </source>
</evidence>
<dbReference type="NCBIfam" id="NF000355">
    <property type="entry name" value="ribo_prot_ABC_F"/>
    <property type="match status" value="1"/>
</dbReference>
<dbReference type="InterPro" id="IPR017871">
    <property type="entry name" value="ABC_transporter-like_CS"/>
</dbReference>
<dbReference type="InterPro" id="IPR027417">
    <property type="entry name" value="P-loop_NTPase"/>
</dbReference>
<dbReference type="Gene3D" id="3.40.50.300">
    <property type="entry name" value="P-loop containing nucleotide triphosphate hydrolases"/>
    <property type="match status" value="3"/>
</dbReference>
<dbReference type="InterPro" id="IPR051309">
    <property type="entry name" value="ABCF_ATPase"/>
</dbReference>
<dbReference type="SUPFAM" id="SSF52540">
    <property type="entry name" value="P-loop containing nucleoside triphosphate hydrolases"/>
    <property type="match status" value="2"/>
</dbReference>
<dbReference type="PROSITE" id="PS00211">
    <property type="entry name" value="ABC_TRANSPORTER_1"/>
    <property type="match status" value="1"/>
</dbReference>
<evidence type="ECO:0000259" key="4">
    <source>
        <dbReference type="PROSITE" id="PS50893"/>
    </source>
</evidence>
<dbReference type="PROSITE" id="PS50893">
    <property type="entry name" value="ABC_TRANSPORTER_2"/>
    <property type="match status" value="2"/>
</dbReference>
<keyword evidence="1" id="KW-0547">Nucleotide-binding</keyword>
<feature type="domain" description="ABC transporter" evidence="4">
    <location>
        <begin position="6"/>
        <end position="195"/>
    </location>
</feature>
<dbReference type="RefSeq" id="WP_377775485.1">
    <property type="nucleotide sequence ID" value="NZ_JBHUHO010000049.1"/>
</dbReference>
<dbReference type="Proteomes" id="UP001597362">
    <property type="component" value="Unassembled WGS sequence"/>
</dbReference>
<reference evidence="6" key="1">
    <citation type="journal article" date="2019" name="Int. J. Syst. Evol. Microbiol.">
        <title>The Global Catalogue of Microorganisms (GCM) 10K type strain sequencing project: providing services to taxonomists for standard genome sequencing and annotation.</title>
        <authorList>
            <consortium name="The Broad Institute Genomics Platform"/>
            <consortium name="The Broad Institute Genome Sequencing Center for Infectious Disease"/>
            <person name="Wu L."/>
            <person name="Ma J."/>
        </authorList>
    </citation>
    <scope>NUCLEOTIDE SEQUENCE [LARGE SCALE GENOMIC DNA]</scope>
    <source>
        <strain evidence="6">GH52</strain>
    </source>
</reference>
<comment type="caution">
    <text evidence="5">The sequence shown here is derived from an EMBL/GenBank/DDBJ whole genome shotgun (WGS) entry which is preliminary data.</text>
</comment>
<dbReference type="CDD" id="cd03221">
    <property type="entry name" value="ABCF_EF-3"/>
    <property type="match status" value="2"/>
</dbReference>
<dbReference type="InterPro" id="IPR003593">
    <property type="entry name" value="AAA+_ATPase"/>
</dbReference>
<dbReference type="PANTHER" id="PTHR42855">
    <property type="entry name" value="ABC TRANSPORTER ATP-BINDING SUBUNIT"/>
    <property type="match status" value="1"/>
</dbReference>
<organism evidence="5 6">
    <name type="scientific">Paenibacillus yanchengensis</name>
    <dbReference type="NCBI Taxonomy" id="2035833"/>
    <lineage>
        <taxon>Bacteria</taxon>
        <taxon>Bacillati</taxon>
        <taxon>Bacillota</taxon>
        <taxon>Bacilli</taxon>
        <taxon>Bacillales</taxon>
        <taxon>Paenibacillaceae</taxon>
        <taxon>Paenibacillus</taxon>
    </lineage>
</organism>
<dbReference type="Pfam" id="PF00005">
    <property type="entry name" value="ABC_tran"/>
    <property type="match status" value="2"/>
</dbReference>